<dbReference type="RefSeq" id="XP_012880679.1">
    <property type="nucleotide sequence ID" value="XM_013025225.1"/>
</dbReference>
<dbReference type="KEGG" id="dord:105992370"/>
<dbReference type="GO" id="GO:0046982">
    <property type="term" value="F:protein heterodimerization activity"/>
    <property type="evidence" value="ECO:0007669"/>
    <property type="project" value="InterPro"/>
</dbReference>
<dbReference type="InterPro" id="IPR007125">
    <property type="entry name" value="H2A/H2B/H3"/>
</dbReference>
<dbReference type="GeneID" id="105985335"/>
<organism evidence="4 6">
    <name type="scientific">Dipodomys ordii</name>
    <name type="common">Ord's kangaroo rat</name>
    <dbReference type="NCBI Taxonomy" id="10020"/>
    <lineage>
        <taxon>Eukaryota</taxon>
        <taxon>Metazoa</taxon>
        <taxon>Chordata</taxon>
        <taxon>Craniata</taxon>
        <taxon>Vertebrata</taxon>
        <taxon>Euteleostomi</taxon>
        <taxon>Mammalia</taxon>
        <taxon>Eutheria</taxon>
        <taxon>Euarchontoglires</taxon>
        <taxon>Glires</taxon>
        <taxon>Rodentia</taxon>
        <taxon>Castorimorpha</taxon>
        <taxon>Heteromyidae</taxon>
        <taxon>Dipodomyinae</taxon>
        <taxon>Dipodomys</taxon>
    </lineage>
</organism>
<evidence type="ECO:0000256" key="1">
    <source>
        <dbReference type="ARBA" id="ARBA00006846"/>
    </source>
</evidence>
<evidence type="ECO:0000313" key="4">
    <source>
        <dbReference type="Proteomes" id="UP000081671"/>
    </source>
</evidence>
<dbReference type="Gene3D" id="1.10.20.10">
    <property type="entry name" value="Histone, subunit A"/>
    <property type="match status" value="1"/>
</dbReference>
<dbReference type="AlphaFoldDB" id="A0A1S3FXD0"/>
<dbReference type="KEGG" id="dord:105985335"/>
<dbReference type="FunFam" id="1.10.20.10:FF:000043">
    <property type="entry name" value="Histone H2B"/>
    <property type="match status" value="1"/>
</dbReference>
<name>A0A1S3FXD0_DIPOR</name>
<evidence type="ECO:0000313" key="6">
    <source>
        <dbReference type="RefSeq" id="XP_012880679.1"/>
    </source>
</evidence>
<dbReference type="RefSeq" id="XP_012871283.1">
    <property type="nucleotide sequence ID" value="XM_013015829.1"/>
</dbReference>
<reference evidence="5 6" key="1">
    <citation type="submission" date="2025-04" db="UniProtKB">
        <authorList>
            <consortium name="RefSeq"/>
        </authorList>
    </citation>
    <scope>IDENTIFICATION</scope>
    <source>
        <tissue evidence="5 6">Kidney</tissue>
    </source>
</reference>
<dbReference type="SUPFAM" id="SSF47113">
    <property type="entry name" value="Histone-fold"/>
    <property type="match status" value="1"/>
</dbReference>
<dbReference type="OrthoDB" id="9448092at2759"/>
<feature type="compositionally biased region" description="Polar residues" evidence="2">
    <location>
        <begin position="17"/>
        <end position="28"/>
    </location>
</feature>
<dbReference type="InterPro" id="IPR000558">
    <property type="entry name" value="Histone_H2B"/>
</dbReference>
<dbReference type="PANTHER" id="PTHR23428">
    <property type="entry name" value="HISTONE H2B"/>
    <property type="match status" value="1"/>
</dbReference>
<keyword evidence="4" id="KW-1185">Reference proteome</keyword>
<dbReference type="SMART" id="SM00427">
    <property type="entry name" value="H2B"/>
    <property type="match status" value="1"/>
</dbReference>
<proteinExistence type="inferred from homology"/>
<evidence type="ECO:0000313" key="5">
    <source>
        <dbReference type="RefSeq" id="XP_012871283.1"/>
    </source>
</evidence>
<evidence type="ECO:0000259" key="3">
    <source>
        <dbReference type="Pfam" id="PF00125"/>
    </source>
</evidence>
<dbReference type="InterPro" id="IPR009072">
    <property type="entry name" value="Histone-fold"/>
</dbReference>
<dbReference type="GeneID" id="105992370"/>
<dbReference type="CDD" id="cd22910">
    <property type="entry name" value="HFD_H2B"/>
    <property type="match status" value="1"/>
</dbReference>
<protein>
    <submittedName>
        <fullName evidence="5 6">Histone H2B subacrosomal variant-like</fullName>
    </submittedName>
</protein>
<comment type="similarity">
    <text evidence="1">Belongs to the histone H2B family.</text>
</comment>
<accession>A0A1S3FXD0</accession>
<dbReference type="GO" id="GO:0030527">
    <property type="term" value="F:structural constituent of chromatin"/>
    <property type="evidence" value="ECO:0007669"/>
    <property type="project" value="InterPro"/>
</dbReference>
<dbReference type="GO" id="GO:0003677">
    <property type="term" value="F:DNA binding"/>
    <property type="evidence" value="ECO:0007669"/>
    <property type="project" value="InterPro"/>
</dbReference>
<dbReference type="Proteomes" id="UP000081671">
    <property type="component" value="Unplaced"/>
</dbReference>
<sequence>MARSSNGKSRFFGGNLSPISRNKSHSTTSIGRRNYSLYINKILKEVVPCRSISSSTVDFLNTLINETFAMIAVEARQLMNYRKRCTLTPEDIQKAVYLLLPKKLARYAVAFGSEAVHRFVHS</sequence>
<feature type="region of interest" description="Disordered" evidence="2">
    <location>
        <begin position="1"/>
        <end position="28"/>
    </location>
</feature>
<dbReference type="PRINTS" id="PR00621">
    <property type="entry name" value="HISTONEH2B"/>
</dbReference>
<dbReference type="GO" id="GO:0005634">
    <property type="term" value="C:nucleus"/>
    <property type="evidence" value="ECO:0007669"/>
    <property type="project" value="UniProtKB-ARBA"/>
</dbReference>
<gene>
    <name evidence="6" type="primary">LOC105992370</name>
    <name evidence="5" type="synonym">LOC105985335</name>
</gene>
<dbReference type="Pfam" id="PF00125">
    <property type="entry name" value="Histone"/>
    <property type="match status" value="1"/>
</dbReference>
<feature type="domain" description="Core Histone H2A/H2B/H3" evidence="3">
    <location>
        <begin position="21"/>
        <end position="98"/>
    </location>
</feature>
<evidence type="ECO:0000256" key="2">
    <source>
        <dbReference type="SAM" id="MobiDB-lite"/>
    </source>
</evidence>
<dbReference type="GO" id="GO:0000786">
    <property type="term" value="C:nucleosome"/>
    <property type="evidence" value="ECO:0007669"/>
    <property type="project" value="InterPro"/>
</dbReference>